<sequence>MSALTASLLQTPPAGIGFKDETTQSTRKPIEGSVANDCLIRMARQGLFLTFNLLFRDLFLLSLKLFNLWFGVRFFQYIFLVYPGDKDDLKAYCPKQLSWLFRNGRFGVAGIITTGLNKKGRGLIVVIPESDDELARDQQRLCKIIEKLEYLRQDIGCISLALAGRLPSLLSDTLSKRIPARALSIRGTVYSIQKAVTSLYFPDSSVNVAIIGVGLIGKVLADSLQSLGYTVYGVDKKPRPGKCRFIRNLAELKKAHVVVVLTPKGDDFEEYRNYLNPNSFIVDDTHPEIPSSLVQDFSTVRVGIELPGVRFWPKLPGIPANVIPGCAVGALTVSANEGCLPSNQTTFSAIANDIGFVLP</sequence>
<gene>
    <name evidence="1" type="ORF">A2756_04700</name>
</gene>
<protein>
    <submittedName>
        <fullName evidence="1">Uncharacterized protein</fullName>
    </submittedName>
</protein>
<reference evidence="1 2" key="1">
    <citation type="journal article" date="2016" name="Nat. Commun.">
        <title>Thousands of microbial genomes shed light on interconnected biogeochemical processes in an aquifer system.</title>
        <authorList>
            <person name="Anantharaman K."/>
            <person name="Brown C.T."/>
            <person name="Hug L.A."/>
            <person name="Sharon I."/>
            <person name="Castelle C.J."/>
            <person name="Probst A.J."/>
            <person name="Thomas B.C."/>
            <person name="Singh A."/>
            <person name="Wilkins M.J."/>
            <person name="Karaoz U."/>
            <person name="Brodie E.L."/>
            <person name="Williams K.H."/>
            <person name="Hubbard S.S."/>
            <person name="Banfield J.F."/>
        </authorList>
    </citation>
    <scope>NUCLEOTIDE SEQUENCE [LARGE SCALE GENOMIC DNA]</scope>
</reference>
<dbReference type="Proteomes" id="UP000177785">
    <property type="component" value="Unassembled WGS sequence"/>
</dbReference>
<dbReference type="STRING" id="1802115.A2756_04700"/>
<organism evidence="1 2">
    <name type="scientific">Candidatus Ryanbacteria bacterium RIFCSPHIGHO2_01_FULL_48_27</name>
    <dbReference type="NCBI Taxonomy" id="1802115"/>
    <lineage>
        <taxon>Bacteria</taxon>
        <taxon>Candidatus Ryaniibacteriota</taxon>
    </lineage>
</organism>
<dbReference type="Gene3D" id="3.40.50.720">
    <property type="entry name" value="NAD(P)-binding Rossmann-like Domain"/>
    <property type="match status" value="1"/>
</dbReference>
<accession>A0A1G2G3H7</accession>
<evidence type="ECO:0000313" key="2">
    <source>
        <dbReference type="Proteomes" id="UP000177785"/>
    </source>
</evidence>
<dbReference type="SUPFAM" id="SSF51735">
    <property type="entry name" value="NAD(P)-binding Rossmann-fold domains"/>
    <property type="match status" value="1"/>
</dbReference>
<evidence type="ECO:0000313" key="1">
    <source>
        <dbReference type="EMBL" id="OGZ44727.1"/>
    </source>
</evidence>
<dbReference type="AlphaFoldDB" id="A0A1G2G3H7"/>
<comment type="caution">
    <text evidence="1">The sequence shown here is derived from an EMBL/GenBank/DDBJ whole genome shotgun (WGS) entry which is preliminary data.</text>
</comment>
<dbReference type="EMBL" id="MHNL01000015">
    <property type="protein sequence ID" value="OGZ44727.1"/>
    <property type="molecule type" value="Genomic_DNA"/>
</dbReference>
<dbReference type="InterPro" id="IPR036291">
    <property type="entry name" value="NAD(P)-bd_dom_sf"/>
</dbReference>
<name>A0A1G2G3H7_9BACT</name>
<proteinExistence type="predicted"/>